<proteinExistence type="predicted"/>
<dbReference type="RefSeq" id="WP_274269423.1">
    <property type="nucleotide sequence ID" value="NZ_CP117880.1"/>
</dbReference>
<reference evidence="2 3" key="1">
    <citation type="submission" date="2023-02" db="EMBL/GenBank/DDBJ databases">
        <title>Genome sequence of Sphingobacterium sp. KACC 22765.</title>
        <authorList>
            <person name="Kim S."/>
            <person name="Heo J."/>
            <person name="Kwon S.-W."/>
        </authorList>
    </citation>
    <scope>NUCLEOTIDE SEQUENCE [LARGE SCALE GENOMIC DNA]</scope>
    <source>
        <strain evidence="2 3">KACC 22765</strain>
    </source>
</reference>
<feature type="signal peptide" evidence="1">
    <location>
        <begin position="1"/>
        <end position="16"/>
    </location>
</feature>
<accession>A0ABY7WQ93</accession>
<evidence type="ECO:0000256" key="1">
    <source>
        <dbReference type="SAM" id="SignalP"/>
    </source>
</evidence>
<dbReference type="InterPro" id="IPR025401">
    <property type="entry name" value="DUF4374"/>
</dbReference>
<protein>
    <submittedName>
        <fullName evidence="2">DUF4374 domain-containing protein</fullName>
    </submittedName>
</protein>
<dbReference type="Pfam" id="PF14298">
    <property type="entry name" value="DUF4374"/>
    <property type="match status" value="2"/>
</dbReference>
<feature type="chain" id="PRO_5046722896" evidence="1">
    <location>
        <begin position="17"/>
        <end position="421"/>
    </location>
</feature>
<keyword evidence="1" id="KW-0732">Signal</keyword>
<organism evidence="2 3">
    <name type="scientific">Sphingobacterium oryzagri</name>
    <dbReference type="NCBI Taxonomy" id="3025669"/>
    <lineage>
        <taxon>Bacteria</taxon>
        <taxon>Pseudomonadati</taxon>
        <taxon>Bacteroidota</taxon>
        <taxon>Sphingobacteriia</taxon>
        <taxon>Sphingobacteriales</taxon>
        <taxon>Sphingobacteriaceae</taxon>
        <taxon>Sphingobacterium</taxon>
    </lineage>
</organism>
<evidence type="ECO:0000313" key="2">
    <source>
        <dbReference type="EMBL" id="WDF70719.1"/>
    </source>
</evidence>
<name>A0ABY7WQ93_9SPHI</name>
<sequence>MNVYANLMKSSMLWGAAVFFAVGCSKSPGGGTEEPEAEGGSKYFISATSADGSYLLTTDNLTSGQISIRGNGIEVASDYTWVYNNQQSTATGLIYAQGDPGVGLAYGLNANGQLVKKGSDFQITSRFTTYGDFDKYIVTSVGAIRSTAGDTVSSFTFIDLANNNNLATRTIRTSNFTGNGDYAVFSGIVDGGNGDFYTSALLSSASAAPATNGLGRITYPDSVWVALFDADLRVKRIFRDNRISYSTGRMRSRLFSQITKGPNNDVYVFSGAFESTTTKPAGVIRIRNGATSFDPDFYVNIQQLSGGYKFRRVWYISDNYFLLEFYNTTGNPTALSVATNYAVLNTANRSLSWLSASAGFPALGTISSVGDPLIENGKAYIPITTTSEHPTVYVLDPATSQVQKGLVIEATDVNALLRFTY</sequence>
<dbReference type="Proteomes" id="UP001221558">
    <property type="component" value="Chromosome"/>
</dbReference>
<dbReference type="EMBL" id="CP117880">
    <property type="protein sequence ID" value="WDF70719.1"/>
    <property type="molecule type" value="Genomic_DNA"/>
</dbReference>
<gene>
    <name evidence="2" type="ORF">PQ465_10165</name>
</gene>
<keyword evidence="3" id="KW-1185">Reference proteome</keyword>
<evidence type="ECO:0000313" key="3">
    <source>
        <dbReference type="Proteomes" id="UP001221558"/>
    </source>
</evidence>